<dbReference type="Proteomes" id="UP000004994">
    <property type="component" value="Chromosome 9"/>
</dbReference>
<name>K4CS32_SOLLC</name>
<reference evidence="1" key="1">
    <citation type="journal article" date="2012" name="Nature">
        <title>The tomato genome sequence provides insights into fleshy fruit evolution.</title>
        <authorList>
            <consortium name="Tomato Genome Consortium"/>
        </authorList>
    </citation>
    <scope>NUCLEOTIDE SEQUENCE [LARGE SCALE GENOMIC DNA]</scope>
    <source>
        <strain evidence="1">cv. Heinz 1706</strain>
    </source>
</reference>
<dbReference type="AlphaFoldDB" id="K4CS32"/>
<evidence type="ECO:0008006" key="3">
    <source>
        <dbReference type="Google" id="ProtNLM"/>
    </source>
</evidence>
<dbReference type="PANTHER" id="PTHR24006">
    <property type="entry name" value="UBIQUITIN CARBOXYL-TERMINAL HYDROLASE"/>
    <property type="match status" value="1"/>
</dbReference>
<organism evidence="1">
    <name type="scientific">Solanum lycopersicum</name>
    <name type="common">Tomato</name>
    <name type="synonym">Lycopersicon esculentum</name>
    <dbReference type="NCBI Taxonomy" id="4081"/>
    <lineage>
        <taxon>Eukaryota</taxon>
        <taxon>Viridiplantae</taxon>
        <taxon>Streptophyta</taxon>
        <taxon>Embryophyta</taxon>
        <taxon>Tracheophyta</taxon>
        <taxon>Spermatophyta</taxon>
        <taxon>Magnoliopsida</taxon>
        <taxon>eudicotyledons</taxon>
        <taxon>Gunneridae</taxon>
        <taxon>Pentapetalae</taxon>
        <taxon>asterids</taxon>
        <taxon>lamiids</taxon>
        <taxon>Solanales</taxon>
        <taxon>Solanaceae</taxon>
        <taxon>Solanoideae</taxon>
        <taxon>Solaneae</taxon>
        <taxon>Solanum</taxon>
        <taxon>Solanum subgen. Lycopersicon</taxon>
    </lineage>
</organism>
<dbReference type="EnsemblPlants" id="Solyc09g015610.1.1">
    <property type="protein sequence ID" value="Solyc09g015610.1.1"/>
    <property type="gene ID" value="Solyc09g015610.1"/>
</dbReference>
<dbReference type="InterPro" id="IPR050164">
    <property type="entry name" value="Peptidase_C19"/>
</dbReference>
<accession>K4CS32</accession>
<dbReference type="PhylomeDB" id="K4CS32"/>
<proteinExistence type="predicted"/>
<protein>
    <recommendedName>
        <fullName evidence="3">USP domain-containing protein</fullName>
    </recommendedName>
</protein>
<evidence type="ECO:0000313" key="1">
    <source>
        <dbReference type="EnsemblPlants" id="Solyc09g015610.1.1"/>
    </source>
</evidence>
<dbReference type="Gramene" id="Solyc09g015610.1.1">
    <property type="protein sequence ID" value="Solyc09g015610.1.1"/>
    <property type="gene ID" value="Solyc09g015610.1"/>
</dbReference>
<dbReference type="PaxDb" id="4081-Solyc09g015610.1.1"/>
<evidence type="ECO:0000313" key="2">
    <source>
        <dbReference type="Proteomes" id="UP000004994"/>
    </source>
</evidence>
<dbReference type="HOGENOM" id="CLU_1985503_0_0_1"/>
<dbReference type="PANTHER" id="PTHR24006:SF747">
    <property type="entry name" value="UBIQUITIN CARBOXYL-TERMINAL HYDROLASE 20"/>
    <property type="match status" value="1"/>
</dbReference>
<dbReference type="InParanoid" id="K4CS32"/>
<keyword evidence="2" id="KW-1185">Reference proteome</keyword>
<dbReference type="SUPFAM" id="SSF54001">
    <property type="entry name" value="Cysteine proteinases"/>
    <property type="match status" value="1"/>
</dbReference>
<sequence length="126" mass="14984">MESFTKIKKIKFSCERCKTLGPFEKQLLICHSPNVVVLHSKRFKYNGLVIQKVELHSGLSVSSRHYYNFIRCAPNEWYKFDDEKIKHTFYFIRRGVLHCFQTISKATYPSYVWLTLQLPMVLMSQL</sequence>
<dbReference type="InterPro" id="IPR038765">
    <property type="entry name" value="Papain-like_cys_pep_sf"/>
</dbReference>
<reference evidence="1" key="2">
    <citation type="submission" date="2013-04" db="UniProtKB">
        <authorList>
            <consortium name="EnsemblPlants"/>
        </authorList>
    </citation>
    <scope>IDENTIFICATION</scope>
    <source>
        <strain evidence="1">cv. Heinz 1706</strain>
    </source>
</reference>
<dbReference type="Gene3D" id="3.90.70.10">
    <property type="entry name" value="Cysteine proteinases"/>
    <property type="match status" value="2"/>
</dbReference>